<keyword evidence="3" id="KW-1185">Reference proteome</keyword>
<accession>A0A9W8GXU3</accession>
<dbReference type="Pfam" id="PF04979">
    <property type="entry name" value="IPP-2"/>
    <property type="match status" value="1"/>
</dbReference>
<evidence type="ECO:0000313" key="2">
    <source>
        <dbReference type="EMBL" id="KAJ2752750.1"/>
    </source>
</evidence>
<dbReference type="GO" id="GO:0009966">
    <property type="term" value="P:regulation of signal transduction"/>
    <property type="evidence" value="ECO:0007669"/>
    <property type="project" value="InterPro"/>
</dbReference>
<dbReference type="GO" id="GO:0004864">
    <property type="term" value="F:protein phosphatase inhibitor activity"/>
    <property type="evidence" value="ECO:0007669"/>
    <property type="project" value="InterPro"/>
</dbReference>
<dbReference type="PANTHER" id="PTHR12398:SF20">
    <property type="entry name" value="PROTEIN PHOSPHATASE 1 REGULATORY INHIBITOR SUBUNIT 2"/>
    <property type="match status" value="1"/>
</dbReference>
<gene>
    <name evidence="2" type="ORF">GGI19_003617</name>
</gene>
<dbReference type="AlphaFoldDB" id="A0A9W8GXU3"/>
<name>A0A9W8GXU3_9FUNG</name>
<feature type="region of interest" description="Disordered" evidence="1">
    <location>
        <begin position="77"/>
        <end position="119"/>
    </location>
</feature>
<feature type="compositionally biased region" description="Acidic residues" evidence="1">
    <location>
        <begin position="103"/>
        <end position="115"/>
    </location>
</feature>
<feature type="compositionally biased region" description="Basic and acidic residues" evidence="1">
    <location>
        <begin position="163"/>
        <end position="172"/>
    </location>
</feature>
<feature type="region of interest" description="Disordered" evidence="1">
    <location>
        <begin position="1"/>
        <end position="23"/>
    </location>
</feature>
<proteinExistence type="predicted"/>
<feature type="compositionally biased region" description="Acidic residues" evidence="1">
    <location>
        <begin position="146"/>
        <end position="162"/>
    </location>
</feature>
<protein>
    <recommendedName>
        <fullName evidence="4">Protein phosphatase inhibitor 2</fullName>
    </recommendedName>
</protein>
<dbReference type="InterPro" id="IPR007062">
    <property type="entry name" value="PPI-2"/>
</dbReference>
<evidence type="ECO:0008006" key="4">
    <source>
        <dbReference type="Google" id="ProtNLM"/>
    </source>
</evidence>
<evidence type="ECO:0000313" key="3">
    <source>
        <dbReference type="Proteomes" id="UP001140011"/>
    </source>
</evidence>
<reference evidence="2" key="1">
    <citation type="submission" date="2022-07" db="EMBL/GenBank/DDBJ databases">
        <title>Phylogenomic reconstructions and comparative analyses of Kickxellomycotina fungi.</title>
        <authorList>
            <person name="Reynolds N.K."/>
            <person name="Stajich J.E."/>
            <person name="Barry K."/>
            <person name="Grigoriev I.V."/>
            <person name="Crous P."/>
            <person name="Smith M.E."/>
        </authorList>
    </citation>
    <scope>NUCLEOTIDE SEQUENCE</scope>
    <source>
        <strain evidence="2">BCRC 34297</strain>
    </source>
</reference>
<feature type="compositionally biased region" description="Basic and acidic residues" evidence="1">
    <location>
        <begin position="135"/>
        <end position="145"/>
    </location>
</feature>
<dbReference type="Proteomes" id="UP001140011">
    <property type="component" value="Unassembled WGS sequence"/>
</dbReference>
<sequence>MGDTSTPYSDAAMPKGILKRPSDTLEKTAHLRWDEDNLRVTEAQKDAKMKVDEPPTPYIRYNPDLDADIQEMEDLKLASDMSSRSSSVASSPKRAQIVAPEDWISESEEEDEGATEADKAKREWFKKLRKEHYHSEGRYVHKEAGDIMDSDDSVDSAEDDDEHGASSDEGTHKTGSSAASGRANGTAAGRCSKPDVHVTKGFKATYGQEDSSSFDVDEANAANMEM</sequence>
<evidence type="ECO:0000256" key="1">
    <source>
        <dbReference type="SAM" id="MobiDB-lite"/>
    </source>
</evidence>
<dbReference type="OrthoDB" id="551302at2759"/>
<feature type="region of interest" description="Disordered" evidence="1">
    <location>
        <begin position="135"/>
        <end position="226"/>
    </location>
</feature>
<organism evidence="2 3">
    <name type="scientific">Coemansia pectinata</name>
    <dbReference type="NCBI Taxonomy" id="1052879"/>
    <lineage>
        <taxon>Eukaryota</taxon>
        <taxon>Fungi</taxon>
        <taxon>Fungi incertae sedis</taxon>
        <taxon>Zoopagomycota</taxon>
        <taxon>Kickxellomycotina</taxon>
        <taxon>Kickxellomycetes</taxon>
        <taxon>Kickxellales</taxon>
        <taxon>Kickxellaceae</taxon>
        <taxon>Coemansia</taxon>
    </lineage>
</organism>
<comment type="caution">
    <text evidence="2">The sequence shown here is derived from an EMBL/GenBank/DDBJ whole genome shotgun (WGS) entry which is preliminary data.</text>
</comment>
<feature type="compositionally biased region" description="Low complexity" evidence="1">
    <location>
        <begin position="79"/>
        <end position="91"/>
    </location>
</feature>
<dbReference type="EMBL" id="JANBUH010000251">
    <property type="protein sequence ID" value="KAJ2752750.1"/>
    <property type="molecule type" value="Genomic_DNA"/>
</dbReference>
<dbReference type="PANTHER" id="PTHR12398">
    <property type="entry name" value="PROTEIN PHOSPHATASE INHIBITOR"/>
    <property type="match status" value="1"/>
</dbReference>